<reference evidence="3 4" key="1">
    <citation type="submission" date="2019-09" db="EMBL/GenBank/DDBJ databases">
        <title>Segnochrobactrum spirostomi gen. nov., sp. nov., isolated from the ciliate Spirostomum cf. yagiui and description of a novel family, Segnochrobactraceae fam. nov. within the order Rhizobiales of the class Alphaproteobacteria.</title>
        <authorList>
            <person name="Akter S."/>
            <person name="Shazib S.U.A."/>
            <person name="Shin M.K."/>
        </authorList>
    </citation>
    <scope>NUCLEOTIDE SEQUENCE [LARGE SCALE GENOMIC DNA]</scope>
    <source>
        <strain evidence="3 4">Sp-1</strain>
    </source>
</reference>
<feature type="region of interest" description="Disordered" evidence="2">
    <location>
        <begin position="1"/>
        <end position="110"/>
    </location>
</feature>
<keyword evidence="4" id="KW-1185">Reference proteome</keyword>
<dbReference type="AlphaFoldDB" id="A0A6A7YA06"/>
<gene>
    <name evidence="3" type="ORF">F0357_19745</name>
</gene>
<organism evidence="3 4">
    <name type="scientific">Segnochrobactrum spirostomi</name>
    <dbReference type="NCBI Taxonomy" id="2608987"/>
    <lineage>
        <taxon>Bacteria</taxon>
        <taxon>Pseudomonadati</taxon>
        <taxon>Pseudomonadota</taxon>
        <taxon>Alphaproteobacteria</taxon>
        <taxon>Hyphomicrobiales</taxon>
        <taxon>Segnochrobactraceae</taxon>
        <taxon>Segnochrobactrum</taxon>
    </lineage>
</organism>
<protein>
    <submittedName>
        <fullName evidence="3">TolC family protein</fullName>
    </submittedName>
</protein>
<dbReference type="GO" id="GO:0015562">
    <property type="term" value="F:efflux transmembrane transporter activity"/>
    <property type="evidence" value="ECO:0007669"/>
    <property type="project" value="InterPro"/>
</dbReference>
<feature type="compositionally biased region" description="Basic and acidic residues" evidence="2">
    <location>
        <begin position="1"/>
        <end position="16"/>
    </location>
</feature>
<feature type="compositionally biased region" description="Gly residues" evidence="2">
    <location>
        <begin position="79"/>
        <end position="96"/>
    </location>
</feature>
<evidence type="ECO:0000256" key="2">
    <source>
        <dbReference type="SAM" id="MobiDB-lite"/>
    </source>
</evidence>
<dbReference type="SUPFAM" id="SSF56954">
    <property type="entry name" value="Outer membrane efflux proteins (OEP)"/>
    <property type="match status" value="1"/>
</dbReference>
<dbReference type="InterPro" id="IPR003423">
    <property type="entry name" value="OMP_efflux"/>
</dbReference>
<accession>A0A6A7YA06</accession>
<dbReference type="Gene3D" id="2.20.200.10">
    <property type="entry name" value="Outer membrane efflux proteins (OEP)"/>
    <property type="match status" value="1"/>
</dbReference>
<comment type="caution">
    <text evidence="3">The sequence shown here is derived from an EMBL/GenBank/DDBJ whole genome shotgun (WGS) entry which is preliminary data.</text>
</comment>
<evidence type="ECO:0000256" key="1">
    <source>
        <dbReference type="ARBA" id="ARBA00007613"/>
    </source>
</evidence>
<dbReference type="Proteomes" id="UP000332515">
    <property type="component" value="Unassembled WGS sequence"/>
</dbReference>
<proteinExistence type="inferred from homology"/>
<dbReference type="Gene3D" id="1.20.1600.10">
    <property type="entry name" value="Outer membrane efflux proteins (OEP)"/>
    <property type="match status" value="1"/>
</dbReference>
<dbReference type="InterPro" id="IPR010131">
    <property type="entry name" value="MdtP/NodT-like"/>
</dbReference>
<sequence>MRPCDPRRRGGPDRGAGRAGGRTGRSRGARQGAATADRHPARNVHSRRRLEPERRTAAIDPSASDEPPRRPPAGPAGRARGGTEGAPGGRGSGHRPGGPLPAPAPPREHRCRRPLHLHGLRRRRGPAIEIPLLDYGRRQAAVSARQALYDEAVAAYRESVLHAYQEAVTAQANWRASRTATAEQRSALEASERKVREMRVLQREGLADLGRAADADAAVLERRRRLVAARETEALSLAALYMALGGAASSPAPTAGRP</sequence>
<comment type="similarity">
    <text evidence="1">Belongs to the outer membrane factor (OMF) (TC 1.B.17) family.</text>
</comment>
<name>A0A6A7YA06_9HYPH</name>
<evidence type="ECO:0000313" key="4">
    <source>
        <dbReference type="Proteomes" id="UP000332515"/>
    </source>
</evidence>
<dbReference type="Pfam" id="PF02321">
    <property type="entry name" value="OEP"/>
    <property type="match status" value="1"/>
</dbReference>
<dbReference type="PANTHER" id="PTHR30203">
    <property type="entry name" value="OUTER MEMBRANE CATION EFFLUX PROTEIN"/>
    <property type="match status" value="1"/>
</dbReference>
<evidence type="ECO:0000313" key="3">
    <source>
        <dbReference type="EMBL" id="MQT14848.1"/>
    </source>
</evidence>
<dbReference type="EMBL" id="VWNA01000002">
    <property type="protein sequence ID" value="MQT14848.1"/>
    <property type="molecule type" value="Genomic_DNA"/>
</dbReference>